<protein>
    <submittedName>
        <fullName evidence="2">Uncharacterized protein</fullName>
    </submittedName>
</protein>
<sequence length="108" mass="12184">MSVVLRSTMKPAIKRFIEYLGELRPLVDAQERTQEGVDKLKADKIIKGLLADERAAEEQIFNNFSEGERHVAEWIDSGREIIDEIEILLANDEDSTGSSYSEELGVSE</sequence>
<dbReference type="WBParaSite" id="scaffold10515_cov153.g14873">
    <property type="protein sequence ID" value="scaffold10515_cov153.g14873"/>
    <property type="gene ID" value="scaffold10515_cov153.g14873"/>
</dbReference>
<dbReference type="AlphaFoldDB" id="A0A915LGD4"/>
<reference evidence="2" key="1">
    <citation type="submission" date="2022-11" db="UniProtKB">
        <authorList>
            <consortium name="WormBaseParasite"/>
        </authorList>
    </citation>
    <scope>IDENTIFICATION</scope>
</reference>
<proteinExistence type="predicted"/>
<evidence type="ECO:0000313" key="1">
    <source>
        <dbReference type="Proteomes" id="UP000887561"/>
    </source>
</evidence>
<keyword evidence="1" id="KW-1185">Reference proteome</keyword>
<organism evidence="1 2">
    <name type="scientific">Meloidogyne javanica</name>
    <name type="common">Root-knot nematode worm</name>
    <dbReference type="NCBI Taxonomy" id="6303"/>
    <lineage>
        <taxon>Eukaryota</taxon>
        <taxon>Metazoa</taxon>
        <taxon>Ecdysozoa</taxon>
        <taxon>Nematoda</taxon>
        <taxon>Chromadorea</taxon>
        <taxon>Rhabditida</taxon>
        <taxon>Tylenchina</taxon>
        <taxon>Tylenchomorpha</taxon>
        <taxon>Tylenchoidea</taxon>
        <taxon>Meloidogynidae</taxon>
        <taxon>Meloidogyninae</taxon>
        <taxon>Meloidogyne</taxon>
        <taxon>Meloidogyne incognita group</taxon>
    </lineage>
</organism>
<accession>A0A915LGD4</accession>
<evidence type="ECO:0000313" key="2">
    <source>
        <dbReference type="WBParaSite" id="scaffold10515_cov153.g14873"/>
    </source>
</evidence>
<dbReference type="Proteomes" id="UP000887561">
    <property type="component" value="Unplaced"/>
</dbReference>
<name>A0A915LGD4_MELJA</name>